<name>A0A1H3IK28_9BACI</name>
<accession>A0A1H3IK28</accession>
<keyword evidence="2" id="KW-1185">Reference proteome</keyword>
<protein>
    <submittedName>
        <fullName evidence="1">Uncharacterized protein</fullName>
    </submittedName>
</protein>
<reference evidence="1 2" key="1">
    <citation type="submission" date="2016-10" db="EMBL/GenBank/DDBJ databases">
        <authorList>
            <person name="Varghese N."/>
            <person name="Submissions S."/>
        </authorList>
    </citation>
    <scope>NUCLEOTIDE SEQUENCE [LARGE SCALE GENOMIC DNA]</scope>
    <source>
        <strain evidence="1 2">DSM 20748</strain>
    </source>
</reference>
<dbReference type="Proteomes" id="UP000198647">
    <property type="component" value="Unassembled WGS sequence"/>
</dbReference>
<comment type="caution">
    <text evidence="1">The sequence shown here is derived from an EMBL/GenBank/DDBJ whole genome shotgun (WGS) entry which is preliminary data.</text>
</comment>
<organism evidence="1 2">
    <name type="scientific">Salimicrobium album</name>
    <dbReference type="NCBI Taxonomy" id="50717"/>
    <lineage>
        <taxon>Bacteria</taxon>
        <taxon>Bacillati</taxon>
        <taxon>Bacillota</taxon>
        <taxon>Bacilli</taxon>
        <taxon>Bacillales</taxon>
        <taxon>Bacillaceae</taxon>
        <taxon>Salimicrobium</taxon>
    </lineage>
</organism>
<sequence>MKEEFKNLAQLDLSFLDALILNRNLSDKFDEILLQEISRRELQCSIYIRFPEVVKAPSATQNLSWYPFGKVMDLKTTFFVYVA</sequence>
<dbReference type="EMBL" id="FNOS01000008">
    <property type="protein sequence ID" value="SDY28060.1"/>
    <property type="molecule type" value="Genomic_DNA"/>
</dbReference>
<gene>
    <name evidence="1" type="ORF">SAMN04488081_2539</name>
</gene>
<proteinExistence type="predicted"/>
<evidence type="ECO:0000313" key="2">
    <source>
        <dbReference type="Proteomes" id="UP000198647"/>
    </source>
</evidence>
<evidence type="ECO:0000313" key="1">
    <source>
        <dbReference type="EMBL" id="SDY28060.1"/>
    </source>
</evidence>